<dbReference type="AlphaFoldDB" id="A0AAD2VW14"/>
<name>A0AAD2VW14_PRORE</name>
<gene>
    <name evidence="3" type="ORF">M0K77_003708</name>
    <name evidence="2" type="ORF">M0K77_RS18540</name>
</gene>
<feature type="chain" id="PRO_5042050609" description="Fimbrial protein" evidence="1">
    <location>
        <begin position="29"/>
        <end position="409"/>
    </location>
</feature>
<comment type="caution">
    <text evidence="2">The sequence shown here is derived from an EMBL/GenBank/DDBJ whole genome shotgun (WGS) entry which is preliminary data.</text>
</comment>
<protein>
    <recommendedName>
        <fullName evidence="4">Fimbrial protein</fullName>
    </recommendedName>
</protein>
<reference evidence="2" key="1">
    <citation type="submission" date="2023-10" db="EMBL/GenBank/DDBJ databases">
        <authorList>
            <consortium name="Clinical and Environmental Microbiology Branch: Whole genome sequencing antimicrobial resistance pathogens in the healthcare setting"/>
        </authorList>
    </citation>
    <scope>NUCLEOTIDE SEQUENCE</scope>
    <source>
        <strain evidence="2">2020QW-00022</strain>
    </source>
</reference>
<evidence type="ECO:0008006" key="4">
    <source>
        <dbReference type="Google" id="ProtNLM"/>
    </source>
</evidence>
<sequence>MKKTSFSRYLSMSLSYAVLLGCAFTASAAGDKLTVRAGQTGYLGELYPSNRSAYLSTHAQYWSITSGPISDPNVNYPMLPKRDTYLKFATVANSVILSNFPKYNGAPGIRLINENDSSRIIILLLNGTVSTSYKNSSYRSVVKTATLKQSQQIAGDLKSSGDLAWGLEYSPTPINNYFQAGGTPTGYIRADITSFSAFASSQSGGPTAVVKGRYKLSSGEQLVFGQGSIYSYMGFSTSNTKLLSDSTLSIEALDSCVVTPITSNNIIFNTQLAGNKQNELLETRPASMSINCVTTGKLLMVLSANQQLHGQSSSGTTSGTNLAGMALDNTSGDSSDTTERPYIVTSQTVPSADICRRGNADAIQYYERIKLGDITTTSLKKNLYFNLCRNGNVKAGSYHGSIDVSFFLE</sequence>
<evidence type="ECO:0000313" key="2">
    <source>
        <dbReference type="EMBL" id="ELR5219163.1"/>
    </source>
</evidence>
<evidence type="ECO:0000256" key="1">
    <source>
        <dbReference type="SAM" id="SignalP"/>
    </source>
</evidence>
<feature type="signal peptide" evidence="1">
    <location>
        <begin position="1"/>
        <end position="28"/>
    </location>
</feature>
<evidence type="ECO:0000313" key="3">
    <source>
        <dbReference type="EMBL" id="EMR4591350.1"/>
    </source>
</evidence>
<keyword evidence="1" id="KW-0732">Signal</keyword>
<proteinExistence type="predicted"/>
<dbReference type="EMBL" id="ABEXCJ050000009">
    <property type="protein sequence ID" value="EMR4591350.1"/>
    <property type="molecule type" value="Genomic_DNA"/>
</dbReference>
<accession>A0AAD2VW14</accession>
<dbReference type="EMBL" id="ABEXCJ040000009">
    <property type="protein sequence ID" value="ELR5219163.1"/>
    <property type="molecule type" value="Genomic_DNA"/>
</dbReference>
<organism evidence="2">
    <name type="scientific">Providencia rettgeri</name>
    <dbReference type="NCBI Taxonomy" id="587"/>
    <lineage>
        <taxon>Bacteria</taxon>
        <taxon>Pseudomonadati</taxon>
        <taxon>Pseudomonadota</taxon>
        <taxon>Gammaproteobacteria</taxon>
        <taxon>Enterobacterales</taxon>
        <taxon>Morganellaceae</taxon>
        <taxon>Providencia</taxon>
    </lineage>
</organism>
<dbReference type="PROSITE" id="PS51257">
    <property type="entry name" value="PROKAR_LIPOPROTEIN"/>
    <property type="match status" value="1"/>
</dbReference>